<reference evidence="2" key="1">
    <citation type="journal article" date="2022" name="Front. Genet.">
        <title>Chromosome-Scale Assembly of the Dendrobium nobile Genome Provides Insights Into the Molecular Mechanism of the Biosynthesis of the Medicinal Active Ingredient of Dendrobium.</title>
        <authorList>
            <person name="Xu Q."/>
            <person name="Niu S.-C."/>
            <person name="Li K.-L."/>
            <person name="Zheng P.-J."/>
            <person name="Zhang X.-J."/>
            <person name="Jia Y."/>
            <person name="Liu Y."/>
            <person name="Niu Y.-X."/>
            <person name="Yu L.-H."/>
            <person name="Chen D.-F."/>
            <person name="Zhang G.-Q."/>
        </authorList>
    </citation>
    <scope>NUCLEOTIDE SEQUENCE</scope>
    <source>
        <tissue evidence="2">Leaf</tissue>
    </source>
</reference>
<feature type="transmembrane region" description="Helical" evidence="1">
    <location>
        <begin position="46"/>
        <end position="64"/>
    </location>
</feature>
<keyword evidence="3" id="KW-1185">Reference proteome</keyword>
<keyword evidence="1" id="KW-1133">Transmembrane helix</keyword>
<sequence>MVDSSSALAVWHQGMAWNASGKTVVVLSKTSYSTASFTNVAATIRTYFYLVVLLHILTFSQIPCNSRILRHLFAICLQSHYWLCSL</sequence>
<gene>
    <name evidence="2" type="ORF">KFK09_015109</name>
</gene>
<keyword evidence="1" id="KW-0472">Membrane</keyword>
<accession>A0A8T3B3W4</accession>
<dbReference type="AlphaFoldDB" id="A0A8T3B3W4"/>
<keyword evidence="1" id="KW-0812">Transmembrane</keyword>
<evidence type="ECO:0000313" key="3">
    <source>
        <dbReference type="Proteomes" id="UP000829196"/>
    </source>
</evidence>
<dbReference type="EMBL" id="JAGYWB010000011">
    <property type="protein sequence ID" value="KAI0504160.1"/>
    <property type="molecule type" value="Genomic_DNA"/>
</dbReference>
<organism evidence="2 3">
    <name type="scientific">Dendrobium nobile</name>
    <name type="common">Orchid</name>
    <dbReference type="NCBI Taxonomy" id="94219"/>
    <lineage>
        <taxon>Eukaryota</taxon>
        <taxon>Viridiplantae</taxon>
        <taxon>Streptophyta</taxon>
        <taxon>Embryophyta</taxon>
        <taxon>Tracheophyta</taxon>
        <taxon>Spermatophyta</taxon>
        <taxon>Magnoliopsida</taxon>
        <taxon>Liliopsida</taxon>
        <taxon>Asparagales</taxon>
        <taxon>Orchidaceae</taxon>
        <taxon>Epidendroideae</taxon>
        <taxon>Malaxideae</taxon>
        <taxon>Dendrobiinae</taxon>
        <taxon>Dendrobium</taxon>
    </lineage>
</organism>
<protein>
    <submittedName>
        <fullName evidence="2">Uncharacterized protein</fullName>
    </submittedName>
</protein>
<proteinExistence type="predicted"/>
<name>A0A8T3B3W4_DENNO</name>
<evidence type="ECO:0000256" key="1">
    <source>
        <dbReference type="SAM" id="Phobius"/>
    </source>
</evidence>
<comment type="caution">
    <text evidence="2">The sequence shown here is derived from an EMBL/GenBank/DDBJ whole genome shotgun (WGS) entry which is preliminary data.</text>
</comment>
<evidence type="ECO:0000313" key="2">
    <source>
        <dbReference type="EMBL" id="KAI0504160.1"/>
    </source>
</evidence>
<dbReference type="Proteomes" id="UP000829196">
    <property type="component" value="Unassembled WGS sequence"/>
</dbReference>